<feature type="signal peptide" evidence="2">
    <location>
        <begin position="1"/>
        <end position="20"/>
    </location>
</feature>
<evidence type="ECO:0000256" key="2">
    <source>
        <dbReference type="SAM" id="SignalP"/>
    </source>
</evidence>
<evidence type="ECO:0000313" key="3">
    <source>
        <dbReference type="EMBL" id="KAG7400040.1"/>
    </source>
</evidence>
<keyword evidence="2" id="KW-0732">Signal</keyword>
<protein>
    <submittedName>
        <fullName evidence="3">Uncharacterized protein</fullName>
    </submittedName>
</protein>
<dbReference type="PANTHER" id="PTHR11567">
    <property type="entry name" value="ACID PHOSPHATASE-RELATED"/>
    <property type="match status" value="1"/>
</dbReference>
<evidence type="ECO:0000313" key="4">
    <source>
        <dbReference type="Proteomes" id="UP000693981"/>
    </source>
</evidence>
<proteinExistence type="predicted"/>
<keyword evidence="4" id="KW-1185">Reference proteome</keyword>
<name>A0A8T1X9C5_9STRA</name>
<dbReference type="OrthoDB" id="75078at2759"/>
<dbReference type="InterPro" id="IPR000560">
    <property type="entry name" value="His_Pase_clade-2"/>
</dbReference>
<sequence length="298" mass="33105">MLSWVAALLALGVLAPTGAAIAPPSSGLRQVIVLSRHGVRGPYGLGTEAPSEELLKKYVRNPNLDLPLSANAWGTSETEDPTETVSPKLTKHGFQVIQRMGEYFRDHLYQEFLNATCKETFAYADDNQRDNLTAIAFMSGLYPSCKDLVPITKQTQLLFEQGQNPTANCPVCSKAVYEGIVGSNDTRFVLQEVHEEVAEVNELLQCCAHSVCNLGDELNTPDRSDRSNTCDLFEIPTTWNGAFYLPWKDTLSNADYFSEWLLLQSLNNMTLPSQLTFEKILSLAKIHSVTFRLSCAYL</sequence>
<dbReference type="PROSITE" id="PS00616">
    <property type="entry name" value="HIS_ACID_PHOSPHAT_1"/>
    <property type="match status" value="1"/>
</dbReference>
<dbReference type="AlphaFoldDB" id="A0A8T1X9C5"/>
<dbReference type="InterPro" id="IPR050645">
    <property type="entry name" value="Histidine_acid_phosphatase"/>
</dbReference>
<dbReference type="Pfam" id="PF00328">
    <property type="entry name" value="His_Phos_2"/>
    <property type="match status" value="1"/>
</dbReference>
<dbReference type="Proteomes" id="UP000693981">
    <property type="component" value="Unassembled WGS sequence"/>
</dbReference>
<gene>
    <name evidence="3" type="ORF">PHYBOEH_007108</name>
</gene>
<dbReference type="PANTHER" id="PTHR11567:SF110">
    <property type="entry name" value="2-PHOSPHOXYLOSE PHOSPHATASE 1"/>
    <property type="match status" value="1"/>
</dbReference>
<evidence type="ECO:0000256" key="1">
    <source>
        <dbReference type="ARBA" id="ARBA00022801"/>
    </source>
</evidence>
<dbReference type="GO" id="GO:0016791">
    <property type="term" value="F:phosphatase activity"/>
    <property type="evidence" value="ECO:0007669"/>
    <property type="project" value="TreeGrafter"/>
</dbReference>
<comment type="caution">
    <text evidence="3">The sequence shown here is derived from an EMBL/GenBank/DDBJ whole genome shotgun (WGS) entry which is preliminary data.</text>
</comment>
<dbReference type="EMBL" id="JAGDFL010000039">
    <property type="protein sequence ID" value="KAG7400040.1"/>
    <property type="molecule type" value="Genomic_DNA"/>
</dbReference>
<reference evidence="3" key="1">
    <citation type="submission" date="2021-02" db="EMBL/GenBank/DDBJ databases">
        <authorList>
            <person name="Palmer J.M."/>
        </authorList>
    </citation>
    <scope>NUCLEOTIDE SEQUENCE</scope>
    <source>
        <strain evidence="3">SCRP23</strain>
    </source>
</reference>
<feature type="chain" id="PRO_5035755496" evidence="2">
    <location>
        <begin position="21"/>
        <end position="298"/>
    </location>
</feature>
<organism evidence="3 4">
    <name type="scientific">Phytophthora boehmeriae</name>
    <dbReference type="NCBI Taxonomy" id="109152"/>
    <lineage>
        <taxon>Eukaryota</taxon>
        <taxon>Sar</taxon>
        <taxon>Stramenopiles</taxon>
        <taxon>Oomycota</taxon>
        <taxon>Peronosporomycetes</taxon>
        <taxon>Peronosporales</taxon>
        <taxon>Peronosporaceae</taxon>
        <taxon>Phytophthora</taxon>
    </lineage>
</organism>
<dbReference type="InterPro" id="IPR033379">
    <property type="entry name" value="Acid_Pase_AS"/>
</dbReference>
<accession>A0A8T1X9C5</accession>
<keyword evidence="1" id="KW-0378">Hydrolase</keyword>